<dbReference type="InterPro" id="IPR003780">
    <property type="entry name" value="COX15/CtaA_fam"/>
</dbReference>
<evidence type="ECO:0000256" key="1">
    <source>
        <dbReference type="ARBA" id="ARBA00004141"/>
    </source>
</evidence>
<feature type="transmembrane region" description="Helical" evidence="12">
    <location>
        <begin position="60"/>
        <end position="78"/>
    </location>
</feature>
<proteinExistence type="predicted"/>
<keyword evidence="9 12" id="KW-0472">Membrane</keyword>
<evidence type="ECO:0000256" key="3">
    <source>
        <dbReference type="ARBA" id="ARBA00022692"/>
    </source>
</evidence>
<dbReference type="EMBL" id="BAAATE010000039">
    <property type="protein sequence ID" value="GAA2694511.1"/>
    <property type="molecule type" value="Genomic_DNA"/>
</dbReference>
<keyword evidence="2" id="KW-1003">Cell membrane</keyword>
<sequence>MRRAAGAALATSLMIVITGGIVRVTGSGLGCDGWPHCTEDSFAATPELGIHGAIEFSNRLLSVIVCLAVGWLIIVSRLQRRPVPGLTRWGWVQFWIVILNAVIGGLTVWARLSPYLVAAHFLAAVLFLTATTVVWHRVRVLDRPVRPLSVPVGLLWPCSQPWRCWSWPAHSSPAPARTRETPPTCPACR</sequence>
<evidence type="ECO:0000256" key="2">
    <source>
        <dbReference type="ARBA" id="ARBA00022475"/>
    </source>
</evidence>
<evidence type="ECO:0000256" key="12">
    <source>
        <dbReference type="SAM" id="Phobius"/>
    </source>
</evidence>
<keyword evidence="5 12" id="KW-1133">Transmembrane helix</keyword>
<dbReference type="PANTHER" id="PTHR35457">
    <property type="entry name" value="HEME A SYNTHASE"/>
    <property type="match status" value="1"/>
</dbReference>
<keyword evidence="4" id="KW-0479">Metal-binding</keyword>
<keyword evidence="3 12" id="KW-0812">Transmembrane</keyword>
<dbReference type="Proteomes" id="UP001501666">
    <property type="component" value="Unassembled WGS sequence"/>
</dbReference>
<evidence type="ECO:0000256" key="6">
    <source>
        <dbReference type="ARBA" id="ARBA00023002"/>
    </source>
</evidence>
<dbReference type="RefSeq" id="WP_379506382.1">
    <property type="nucleotide sequence ID" value="NZ_JBHTEV010000001.1"/>
</dbReference>
<protein>
    <recommendedName>
        <fullName evidence="15">Cytochrome oxidase assembly protein</fullName>
    </recommendedName>
</protein>
<keyword evidence="10" id="KW-1015">Disulfide bond</keyword>
<keyword evidence="7" id="KW-0408">Iron</keyword>
<evidence type="ECO:0000256" key="10">
    <source>
        <dbReference type="ARBA" id="ARBA00023157"/>
    </source>
</evidence>
<feature type="transmembrane region" description="Helical" evidence="12">
    <location>
        <begin position="115"/>
        <end position="136"/>
    </location>
</feature>
<keyword evidence="8" id="KW-0350">Heme biosynthesis</keyword>
<reference evidence="14" key="1">
    <citation type="journal article" date="2019" name="Int. J. Syst. Evol. Microbiol.">
        <title>The Global Catalogue of Microorganisms (GCM) 10K type strain sequencing project: providing services to taxonomists for standard genome sequencing and annotation.</title>
        <authorList>
            <consortium name="The Broad Institute Genomics Platform"/>
            <consortium name="The Broad Institute Genome Sequencing Center for Infectious Disease"/>
            <person name="Wu L."/>
            <person name="Ma J."/>
        </authorList>
    </citation>
    <scope>NUCLEOTIDE SEQUENCE [LARGE SCALE GENOMIC DNA]</scope>
    <source>
        <strain evidence="14">JCM 6835</strain>
    </source>
</reference>
<gene>
    <name evidence="13" type="ORF">GCM10010412_086690</name>
</gene>
<feature type="transmembrane region" description="Helical" evidence="12">
    <location>
        <begin position="90"/>
        <end position="109"/>
    </location>
</feature>
<evidence type="ECO:0000313" key="13">
    <source>
        <dbReference type="EMBL" id="GAA2694511.1"/>
    </source>
</evidence>
<evidence type="ECO:0000256" key="9">
    <source>
        <dbReference type="ARBA" id="ARBA00023136"/>
    </source>
</evidence>
<comment type="subcellular location">
    <subcellularLocation>
        <location evidence="1">Membrane</location>
        <topology evidence="1">Multi-pass membrane protein</topology>
    </subcellularLocation>
</comment>
<dbReference type="PANTHER" id="PTHR35457:SF1">
    <property type="entry name" value="HEME A SYNTHASE"/>
    <property type="match status" value="1"/>
</dbReference>
<name>A0ABP6FMM9_9ACTN</name>
<keyword evidence="14" id="KW-1185">Reference proteome</keyword>
<organism evidence="13 14">
    <name type="scientific">Nonomuraea recticatena</name>
    <dbReference type="NCBI Taxonomy" id="46178"/>
    <lineage>
        <taxon>Bacteria</taxon>
        <taxon>Bacillati</taxon>
        <taxon>Actinomycetota</taxon>
        <taxon>Actinomycetes</taxon>
        <taxon>Streptosporangiales</taxon>
        <taxon>Streptosporangiaceae</taxon>
        <taxon>Nonomuraea</taxon>
    </lineage>
</organism>
<keyword evidence="6" id="KW-0560">Oxidoreductase</keyword>
<comment type="pathway">
    <text evidence="11">Porphyrin-containing compound metabolism.</text>
</comment>
<evidence type="ECO:0000256" key="4">
    <source>
        <dbReference type="ARBA" id="ARBA00022723"/>
    </source>
</evidence>
<comment type="caution">
    <text evidence="13">The sequence shown here is derived from an EMBL/GenBank/DDBJ whole genome shotgun (WGS) entry which is preliminary data.</text>
</comment>
<evidence type="ECO:0000256" key="5">
    <source>
        <dbReference type="ARBA" id="ARBA00022989"/>
    </source>
</evidence>
<dbReference type="Pfam" id="PF02628">
    <property type="entry name" value="COX15-CtaA"/>
    <property type="match status" value="1"/>
</dbReference>
<evidence type="ECO:0008006" key="15">
    <source>
        <dbReference type="Google" id="ProtNLM"/>
    </source>
</evidence>
<accession>A0ABP6FMM9</accession>
<evidence type="ECO:0000313" key="14">
    <source>
        <dbReference type="Proteomes" id="UP001501666"/>
    </source>
</evidence>
<evidence type="ECO:0000256" key="8">
    <source>
        <dbReference type="ARBA" id="ARBA00023133"/>
    </source>
</evidence>
<evidence type="ECO:0000256" key="7">
    <source>
        <dbReference type="ARBA" id="ARBA00023004"/>
    </source>
</evidence>
<evidence type="ECO:0000256" key="11">
    <source>
        <dbReference type="ARBA" id="ARBA00023444"/>
    </source>
</evidence>
<dbReference type="InterPro" id="IPR050450">
    <property type="entry name" value="COX15/CtaA_HemeA_synthase"/>
</dbReference>